<evidence type="ECO:0000313" key="5">
    <source>
        <dbReference type="Proteomes" id="UP000306102"/>
    </source>
</evidence>
<dbReference type="PANTHER" id="PTHR31623:SF110">
    <property type="entry name" value="VINORINE SYNTHASE-LIKE"/>
    <property type="match status" value="1"/>
</dbReference>
<evidence type="ECO:0000313" key="4">
    <source>
        <dbReference type="EMBL" id="THF94780.1"/>
    </source>
</evidence>
<comment type="similarity">
    <text evidence="1">Belongs to the plant acyltransferase family.</text>
</comment>
<comment type="caution">
    <text evidence="4">The sequence shown here is derived from an EMBL/GenBank/DDBJ whole genome shotgun (WGS) entry which is preliminary data.</text>
</comment>
<dbReference type="PANTHER" id="PTHR31623">
    <property type="entry name" value="F21J9.9"/>
    <property type="match status" value="1"/>
</dbReference>
<reference evidence="4 5" key="1">
    <citation type="journal article" date="2018" name="Proc. Natl. Acad. Sci. U.S.A.">
        <title>Draft genome sequence of Camellia sinensis var. sinensis provides insights into the evolution of the tea genome and tea quality.</title>
        <authorList>
            <person name="Wei C."/>
            <person name="Yang H."/>
            <person name="Wang S."/>
            <person name="Zhao J."/>
            <person name="Liu C."/>
            <person name="Gao L."/>
            <person name="Xia E."/>
            <person name="Lu Y."/>
            <person name="Tai Y."/>
            <person name="She G."/>
            <person name="Sun J."/>
            <person name="Cao H."/>
            <person name="Tong W."/>
            <person name="Gao Q."/>
            <person name="Li Y."/>
            <person name="Deng W."/>
            <person name="Jiang X."/>
            <person name="Wang W."/>
            <person name="Chen Q."/>
            <person name="Zhang S."/>
            <person name="Li H."/>
            <person name="Wu J."/>
            <person name="Wang P."/>
            <person name="Li P."/>
            <person name="Shi C."/>
            <person name="Zheng F."/>
            <person name="Jian J."/>
            <person name="Huang B."/>
            <person name="Shan D."/>
            <person name="Shi M."/>
            <person name="Fang C."/>
            <person name="Yue Y."/>
            <person name="Li F."/>
            <person name="Li D."/>
            <person name="Wei S."/>
            <person name="Han B."/>
            <person name="Jiang C."/>
            <person name="Yin Y."/>
            <person name="Xia T."/>
            <person name="Zhang Z."/>
            <person name="Bennetzen J.L."/>
            <person name="Zhao S."/>
            <person name="Wan X."/>
        </authorList>
    </citation>
    <scope>NUCLEOTIDE SEQUENCE [LARGE SCALE GENOMIC DNA]</scope>
    <source>
        <strain evidence="5">cv. Shuchazao</strain>
        <tissue evidence="4">Leaf</tissue>
    </source>
</reference>
<name>A0A4S4CY20_CAMSN</name>
<dbReference type="AlphaFoldDB" id="A0A4S4CY20"/>
<dbReference type="InterPro" id="IPR023213">
    <property type="entry name" value="CAT-like_dom_sf"/>
</dbReference>
<protein>
    <submittedName>
        <fullName evidence="4">Uncharacterized protein</fullName>
    </submittedName>
</protein>
<evidence type="ECO:0000256" key="2">
    <source>
        <dbReference type="ARBA" id="ARBA00022679"/>
    </source>
</evidence>
<organism evidence="4 5">
    <name type="scientific">Camellia sinensis var. sinensis</name>
    <name type="common">China tea</name>
    <dbReference type="NCBI Taxonomy" id="542762"/>
    <lineage>
        <taxon>Eukaryota</taxon>
        <taxon>Viridiplantae</taxon>
        <taxon>Streptophyta</taxon>
        <taxon>Embryophyta</taxon>
        <taxon>Tracheophyta</taxon>
        <taxon>Spermatophyta</taxon>
        <taxon>Magnoliopsida</taxon>
        <taxon>eudicotyledons</taxon>
        <taxon>Gunneridae</taxon>
        <taxon>Pentapetalae</taxon>
        <taxon>asterids</taxon>
        <taxon>Ericales</taxon>
        <taxon>Theaceae</taxon>
        <taxon>Camellia</taxon>
    </lineage>
</organism>
<keyword evidence="2" id="KW-0808">Transferase</keyword>
<evidence type="ECO:0000256" key="1">
    <source>
        <dbReference type="ARBA" id="ARBA00009861"/>
    </source>
</evidence>
<accession>A0A4S4CY20</accession>
<keyword evidence="3" id="KW-0012">Acyltransferase</keyword>
<evidence type="ECO:0000256" key="3">
    <source>
        <dbReference type="ARBA" id="ARBA00023315"/>
    </source>
</evidence>
<proteinExistence type="inferred from homology"/>
<dbReference type="GO" id="GO:0016746">
    <property type="term" value="F:acyltransferase activity"/>
    <property type="evidence" value="ECO:0007669"/>
    <property type="project" value="UniProtKB-KW"/>
</dbReference>
<dbReference type="STRING" id="542762.A0A4S4CY20"/>
<gene>
    <name evidence="4" type="ORF">TEA_007168</name>
</gene>
<dbReference type="Proteomes" id="UP000306102">
    <property type="component" value="Unassembled WGS sequence"/>
</dbReference>
<dbReference type="Pfam" id="PF02458">
    <property type="entry name" value="Transferase"/>
    <property type="match status" value="1"/>
</dbReference>
<keyword evidence="5" id="KW-1185">Reference proteome</keyword>
<dbReference type="EMBL" id="SDRB02013515">
    <property type="protein sequence ID" value="THF94780.1"/>
    <property type="molecule type" value="Genomic_DNA"/>
</dbReference>
<sequence>MVNMDVFDVEIVSSETIRPSSPTPSHLKNFNLSLLDQITPPFYIPTTIFYSPTINANQILQNLKDSLAEALSIFYPLAGRIKGHLSIDCNDEGVLFSQAKVNCQLSEFLNPPDTNNLVFRLLPIVEIPIPIERLNDAAQMVIQVNIFTCGGICIGLYFLHQIIDATALMTFISCWAAIASRPLGKESDSCSPNINAASLFPPRSDSQLPPPEKLVSYMFNQKWLHKKECGVSTRFVIDGAAISLLKAKVASKAVPNPTRFQVVASFIWNCAVSASTSFLGSQKPSVMYFAVNMKPKMVPPMSQNSIGNIVWYAVVHHREEEATELRSMVELLSGAVQKINVDHILSLQGDQRFAVMSGVIDELRNMYSDETPDLYTCAPWCGLGFYDVDFGWGKPLWIVSPVRDGNGLVYSIVIFLMDTKSGDGVEVILVLPQSQMDKLLCDQDFITLFSINPSISVPLPPLNN</sequence>
<dbReference type="Gene3D" id="3.30.559.10">
    <property type="entry name" value="Chloramphenicol acetyltransferase-like domain"/>
    <property type="match status" value="2"/>
</dbReference>